<keyword evidence="3" id="KW-1185">Reference proteome</keyword>
<keyword evidence="2" id="KW-0378">Hydrolase</keyword>
<dbReference type="KEGG" id="vg:19487496"/>
<dbReference type="RefSeq" id="YP_009031568.1">
    <property type="nucleotide sequence ID" value="NC_024138.1"/>
</dbReference>
<protein>
    <submittedName>
        <fullName evidence="2">Hydrolase</fullName>
    </submittedName>
</protein>
<reference evidence="2 3" key="1">
    <citation type="submission" date="2014-03" db="EMBL/GenBank/DDBJ databases">
        <authorList>
            <person name="Bragg J."/>
            <person name="Dehn A."/>
            <person name="Hefner M."/>
            <person name="McHugh D."/>
            <person name="Petersen P."/>
            <person name="Zeba F."/>
            <person name="Zegers G.P."/>
            <person name="Page S.T."/>
            <person name="Bradley K.W."/>
            <person name="Clarke D.Q."/>
            <person name="Lewis M.F."/>
            <person name="Barker L.P."/>
            <person name="Bailey C."/>
            <person name="Asai D.J."/>
            <person name="Garber M.L."/>
            <person name="Bowman C.A."/>
            <person name="Russell D.A."/>
            <person name="Pope W.H."/>
            <person name="Jacobs-Sera D."/>
            <person name="Hendrix R.W."/>
            <person name="Hatfull G.F."/>
        </authorList>
    </citation>
    <scope>NUCLEOTIDE SEQUENCE [LARGE SCALE GENOMIC DNA]</scope>
</reference>
<name>A0A023ZWV1_9CAUD</name>
<dbReference type="Proteomes" id="UP000024435">
    <property type="component" value="Segment"/>
</dbReference>
<evidence type="ECO:0000313" key="3">
    <source>
        <dbReference type="Proteomes" id="UP000024435"/>
    </source>
</evidence>
<evidence type="ECO:0000313" key="2">
    <source>
        <dbReference type="EMBL" id="AHY84132.1"/>
    </source>
</evidence>
<gene>
    <name evidence="2" type="primary">58</name>
    <name evidence="2" type="ORF">PBI_MOSMORIS_58</name>
</gene>
<proteinExistence type="predicted"/>
<evidence type="ECO:0000259" key="1">
    <source>
        <dbReference type="Pfam" id="PF23926"/>
    </source>
</evidence>
<dbReference type="GeneID" id="19487496"/>
<dbReference type="GO" id="GO:0016787">
    <property type="term" value="F:hydrolase activity"/>
    <property type="evidence" value="ECO:0007669"/>
    <property type="project" value="UniProtKB-KW"/>
</dbReference>
<dbReference type="EMBL" id="KJ538721">
    <property type="protein sequence ID" value="AHY84132.1"/>
    <property type="molecule type" value="Genomic_DNA"/>
</dbReference>
<dbReference type="Pfam" id="PF23926">
    <property type="entry name" value="LtfC"/>
    <property type="match status" value="1"/>
</dbReference>
<sequence length="325" mass="35642">MALKMLAGTKQITTIQEGSAYKERWTAMPSDPWPAGATARQEFLDSAGGVITELVADEVTANYISFRNPYEDVAAVPNGAGFRCYITDPSEDDLGEQLVRYGTVFRRQLTFPNSPSEQIVYEPKRFTDTFQRPPGRLGGKWVNLLGRPQINSNGTGKPNSVGPDVPFFSRYFTRYYVPFNGDSVLCSISAYKKGTGETLVALCCNSDGSSYLYARFDGDQNKLQLGIGHGTDILFGANLEPVVEDVSLTVPGTSGQPGNYKVRFDEATKEFAFYNDDMTEKLSSWVDEDDLVPHGKGYRYFAIAAQAGLITSGIQIAYISAANIV</sequence>
<feature type="domain" description="LtfC/p132/Gp6 beta-sandwich" evidence="1">
    <location>
        <begin position="15"/>
        <end position="106"/>
    </location>
</feature>
<dbReference type="InterPro" id="IPR055688">
    <property type="entry name" value="LtfC/p132/Gp6_b-sand"/>
</dbReference>
<accession>A0A023ZWV1</accession>
<organism evidence="2 3">
    <name type="scientific">Mycobacterium phage MosMoris</name>
    <dbReference type="NCBI Taxonomy" id="1471542"/>
    <lineage>
        <taxon>Viruses</taxon>
        <taxon>Duplodnaviria</taxon>
        <taxon>Heunggongvirae</taxon>
        <taxon>Uroviricota</taxon>
        <taxon>Caudoviricetes</taxon>
        <taxon>Marvinvirus</taxon>
        <taxon>Marvinvirus mosmoris</taxon>
    </lineage>
</organism>